<dbReference type="Gene3D" id="1.10.286.20">
    <property type="match status" value="1"/>
</dbReference>
<dbReference type="PANTHER" id="PTHR11741:SF0">
    <property type="entry name" value="ELONGATION FACTOR TS, MITOCHONDRIAL"/>
    <property type="match status" value="1"/>
</dbReference>
<protein>
    <recommendedName>
        <fullName evidence="2 5">Elongation factor Ts</fullName>
        <shortName evidence="5">EF-Ts</shortName>
    </recommendedName>
</protein>
<keyword evidence="3 5" id="KW-0251">Elongation factor</keyword>
<comment type="function">
    <text evidence="5">Associates with the EF-Tu.GDP complex and induces the exchange of GDP to GTP. It remains bound to the aminoacyl-tRNA.EF-Tu.GTP complex up to the GTP hydrolysis stage on the ribosome.</text>
</comment>
<dbReference type="AlphaFoldDB" id="A0A1G2BQ78"/>
<feature type="region of interest" description="Involved in Mg(2+) ion dislocation from EF-Tu" evidence="5">
    <location>
        <begin position="78"/>
        <end position="81"/>
    </location>
</feature>
<evidence type="ECO:0000313" key="7">
    <source>
        <dbReference type="EMBL" id="OGY90480.1"/>
    </source>
</evidence>
<dbReference type="GO" id="GO:0003746">
    <property type="term" value="F:translation elongation factor activity"/>
    <property type="evidence" value="ECO:0007669"/>
    <property type="project" value="UniProtKB-UniRule"/>
</dbReference>
<dbReference type="InterPro" id="IPR001816">
    <property type="entry name" value="Transl_elong_EFTs/EF1B"/>
</dbReference>
<dbReference type="InterPro" id="IPR036402">
    <property type="entry name" value="EF-Ts_dimer_sf"/>
</dbReference>
<dbReference type="EMBL" id="MHKK01000010">
    <property type="protein sequence ID" value="OGY90480.1"/>
    <property type="molecule type" value="Genomic_DNA"/>
</dbReference>
<dbReference type="GO" id="GO:0005737">
    <property type="term" value="C:cytoplasm"/>
    <property type="evidence" value="ECO:0007669"/>
    <property type="project" value="UniProtKB-SubCell"/>
</dbReference>
<feature type="domain" description="Translation elongation factor EFTs/EF1B dimerisation" evidence="6">
    <location>
        <begin position="89"/>
        <end position="191"/>
    </location>
</feature>
<evidence type="ECO:0000256" key="1">
    <source>
        <dbReference type="ARBA" id="ARBA00005532"/>
    </source>
</evidence>
<dbReference type="SUPFAM" id="SSF46934">
    <property type="entry name" value="UBA-like"/>
    <property type="match status" value="1"/>
</dbReference>
<reference evidence="7 8" key="1">
    <citation type="journal article" date="2016" name="Nat. Commun.">
        <title>Thousands of microbial genomes shed light on interconnected biogeochemical processes in an aquifer system.</title>
        <authorList>
            <person name="Anantharaman K."/>
            <person name="Brown C.T."/>
            <person name="Hug L.A."/>
            <person name="Sharon I."/>
            <person name="Castelle C.J."/>
            <person name="Probst A.J."/>
            <person name="Thomas B.C."/>
            <person name="Singh A."/>
            <person name="Wilkins M.J."/>
            <person name="Karaoz U."/>
            <person name="Brodie E.L."/>
            <person name="Williams K.H."/>
            <person name="Hubbard S.S."/>
            <person name="Banfield J.F."/>
        </authorList>
    </citation>
    <scope>NUCLEOTIDE SEQUENCE [LARGE SCALE GENOMIC DNA]</scope>
</reference>
<dbReference type="Gene3D" id="3.30.479.20">
    <property type="entry name" value="Elongation factor Ts, dimerisation domain"/>
    <property type="match status" value="1"/>
</dbReference>
<comment type="caution">
    <text evidence="7">The sequence shown here is derived from an EMBL/GenBank/DDBJ whole genome shotgun (WGS) entry which is preliminary data.</text>
</comment>
<dbReference type="InterPro" id="IPR014039">
    <property type="entry name" value="Transl_elong_EFTs/EF1B_dimer"/>
</dbReference>
<comment type="subcellular location">
    <subcellularLocation>
        <location evidence="5">Cytoplasm</location>
    </subcellularLocation>
</comment>
<evidence type="ECO:0000259" key="6">
    <source>
        <dbReference type="Pfam" id="PF00889"/>
    </source>
</evidence>
<dbReference type="Gene3D" id="1.10.8.10">
    <property type="entry name" value="DNA helicase RuvA subunit, C-terminal domain"/>
    <property type="match status" value="1"/>
</dbReference>
<dbReference type="CDD" id="cd14275">
    <property type="entry name" value="UBA_EF-Ts"/>
    <property type="match status" value="1"/>
</dbReference>
<comment type="similarity">
    <text evidence="1 5">Belongs to the EF-Ts family.</text>
</comment>
<dbReference type="PROSITE" id="PS01127">
    <property type="entry name" value="EF_TS_2"/>
    <property type="match status" value="1"/>
</dbReference>
<organism evidence="7 8">
    <name type="scientific">Candidatus Komeilibacteria bacterium RIFCSPHIGHO2_01_FULL_52_14</name>
    <dbReference type="NCBI Taxonomy" id="1798549"/>
    <lineage>
        <taxon>Bacteria</taxon>
        <taxon>Candidatus Komeiliibacteriota</taxon>
    </lineage>
</organism>
<dbReference type="Pfam" id="PF00889">
    <property type="entry name" value="EF_TS"/>
    <property type="match status" value="1"/>
</dbReference>
<dbReference type="Proteomes" id="UP000177817">
    <property type="component" value="Unassembled WGS sequence"/>
</dbReference>
<dbReference type="FunFam" id="1.10.8.10:FF:000001">
    <property type="entry name" value="Elongation factor Ts"/>
    <property type="match status" value="1"/>
</dbReference>
<keyword evidence="4 5" id="KW-0648">Protein biosynthesis</keyword>
<sequence length="192" mass="21449">MADLALVKKIRELTGAGMVDVQQALIESKNNEAKAIEILRKKGQKIADKRQGRDVKEGVIDCYIHGKKAAIVALGCETDFVARNSDFKAFAHELALQVAATAPQYVSPDEIPADIIEKEKEIYRAQVRAEGKPEKMLDKIVEGKLAKFYSETCLLKQVSIKDDKKTIEQLLTELIAKIGENIKIVKFVYFTL</sequence>
<evidence type="ECO:0000313" key="8">
    <source>
        <dbReference type="Proteomes" id="UP000177817"/>
    </source>
</evidence>
<dbReference type="SUPFAM" id="SSF54713">
    <property type="entry name" value="Elongation factor Ts (EF-Ts), dimerisation domain"/>
    <property type="match status" value="1"/>
</dbReference>
<dbReference type="FunFam" id="1.10.286.20:FF:000001">
    <property type="entry name" value="Elongation factor Ts"/>
    <property type="match status" value="1"/>
</dbReference>
<name>A0A1G2BQ78_9BACT</name>
<evidence type="ECO:0000256" key="5">
    <source>
        <dbReference type="HAMAP-Rule" id="MF_00050"/>
    </source>
</evidence>
<evidence type="ECO:0000256" key="2">
    <source>
        <dbReference type="ARBA" id="ARBA00016956"/>
    </source>
</evidence>
<keyword evidence="5" id="KW-0963">Cytoplasm</keyword>
<dbReference type="PANTHER" id="PTHR11741">
    <property type="entry name" value="ELONGATION FACTOR TS"/>
    <property type="match status" value="1"/>
</dbReference>
<accession>A0A1G2BQ78</accession>
<evidence type="ECO:0000256" key="4">
    <source>
        <dbReference type="ARBA" id="ARBA00022917"/>
    </source>
</evidence>
<dbReference type="InterPro" id="IPR009060">
    <property type="entry name" value="UBA-like_sf"/>
</dbReference>
<dbReference type="HAMAP" id="MF_00050">
    <property type="entry name" value="EF_Ts"/>
    <property type="match status" value="1"/>
</dbReference>
<dbReference type="InterPro" id="IPR018101">
    <property type="entry name" value="Transl_elong_Ts_CS"/>
</dbReference>
<evidence type="ECO:0000256" key="3">
    <source>
        <dbReference type="ARBA" id="ARBA00022768"/>
    </source>
</evidence>
<proteinExistence type="inferred from homology"/>
<gene>
    <name evidence="5 7" type="primary">tsf</name>
    <name evidence="7" type="ORF">A2677_00320</name>
</gene>